<proteinExistence type="predicted"/>
<keyword evidence="2" id="KW-1185">Reference proteome</keyword>
<evidence type="ECO:0000313" key="1">
    <source>
        <dbReference type="EMBL" id="TNJ29268.1"/>
    </source>
</evidence>
<sequence>MTSYFGCVVDRFGFSSDFKELQAGMYAMAFPAVEGLGHISVFVMDSTCLSSASVEVSLLYGETNERIGYLTDYSPSLTFRPRFPLVPFEIRFIIVPPEQVDPRIPYYPTDMENMLIDMTKDVMLRHLEQYLTPRLVLLEGVPCFLIRELENWAERFQKEMKHQGFWLAATQ</sequence>
<dbReference type="VEuPathDB" id="GiardiaDB:GMRT_14493"/>
<name>A0A4Z1T0P0_GIAMU</name>
<reference evidence="1 2" key="1">
    <citation type="submission" date="2019-05" db="EMBL/GenBank/DDBJ databases">
        <title>The compact genome of Giardia muris reveals important steps in the evolution of intestinal protozoan parasites.</title>
        <authorList>
            <person name="Xu F."/>
            <person name="Jimenez-Gonzalez A."/>
            <person name="Einarsson E."/>
            <person name="Astvaldsson A."/>
            <person name="Peirasmaki D."/>
            <person name="Eckmann L."/>
            <person name="Andersson J.O."/>
            <person name="Svard S.G."/>
            <person name="Jerlstrom-Hultqvist J."/>
        </authorList>
    </citation>
    <scope>NUCLEOTIDE SEQUENCE [LARGE SCALE GENOMIC DNA]</scope>
    <source>
        <strain evidence="1 2">Roberts-Thomson</strain>
    </source>
</reference>
<dbReference type="Proteomes" id="UP000315496">
    <property type="component" value="Chromosome 1"/>
</dbReference>
<dbReference type="AlphaFoldDB" id="A0A4Z1T0P0"/>
<accession>A0A4Z1T0P0</accession>
<dbReference type="OrthoDB" id="10248815at2759"/>
<dbReference type="EMBL" id="VDLU01000001">
    <property type="protein sequence ID" value="TNJ29268.1"/>
    <property type="molecule type" value="Genomic_DNA"/>
</dbReference>
<comment type="caution">
    <text evidence="1">The sequence shown here is derived from an EMBL/GenBank/DDBJ whole genome shotgun (WGS) entry which is preliminary data.</text>
</comment>
<protein>
    <submittedName>
        <fullName evidence="1">Uncharacterized protein</fullName>
    </submittedName>
</protein>
<organism evidence="1 2">
    <name type="scientific">Giardia muris</name>
    <dbReference type="NCBI Taxonomy" id="5742"/>
    <lineage>
        <taxon>Eukaryota</taxon>
        <taxon>Metamonada</taxon>
        <taxon>Diplomonadida</taxon>
        <taxon>Hexamitidae</taxon>
        <taxon>Giardiinae</taxon>
        <taxon>Giardia</taxon>
    </lineage>
</organism>
<evidence type="ECO:0000313" key="2">
    <source>
        <dbReference type="Proteomes" id="UP000315496"/>
    </source>
</evidence>
<gene>
    <name evidence="1" type="ORF">GMRT_14493</name>
</gene>